<feature type="signal peptide" evidence="1">
    <location>
        <begin position="1"/>
        <end position="24"/>
    </location>
</feature>
<dbReference type="EMBL" id="SJPN01000004">
    <property type="protein sequence ID" value="TWU02555.1"/>
    <property type="molecule type" value="Genomic_DNA"/>
</dbReference>
<evidence type="ECO:0008006" key="4">
    <source>
        <dbReference type="Google" id="ProtNLM"/>
    </source>
</evidence>
<organism evidence="2 3">
    <name type="scientific">Stieleria varia</name>
    <dbReference type="NCBI Taxonomy" id="2528005"/>
    <lineage>
        <taxon>Bacteria</taxon>
        <taxon>Pseudomonadati</taxon>
        <taxon>Planctomycetota</taxon>
        <taxon>Planctomycetia</taxon>
        <taxon>Pirellulales</taxon>
        <taxon>Pirellulaceae</taxon>
        <taxon>Stieleria</taxon>
    </lineage>
</organism>
<keyword evidence="3" id="KW-1185">Reference proteome</keyword>
<evidence type="ECO:0000313" key="3">
    <source>
        <dbReference type="Proteomes" id="UP000320176"/>
    </source>
</evidence>
<accession>A0A5C6ARG9</accession>
<keyword evidence="1" id="KW-0732">Signal</keyword>
<reference evidence="2 3" key="1">
    <citation type="submission" date="2019-02" db="EMBL/GenBank/DDBJ databases">
        <title>Deep-cultivation of Planctomycetes and their phenomic and genomic characterization uncovers novel biology.</title>
        <authorList>
            <person name="Wiegand S."/>
            <person name="Jogler M."/>
            <person name="Boedeker C."/>
            <person name="Pinto D."/>
            <person name="Vollmers J."/>
            <person name="Rivas-Marin E."/>
            <person name="Kohn T."/>
            <person name="Peeters S.H."/>
            <person name="Heuer A."/>
            <person name="Rast P."/>
            <person name="Oberbeckmann S."/>
            <person name="Bunk B."/>
            <person name="Jeske O."/>
            <person name="Meyerdierks A."/>
            <person name="Storesund J.E."/>
            <person name="Kallscheuer N."/>
            <person name="Luecker S."/>
            <person name="Lage O.M."/>
            <person name="Pohl T."/>
            <person name="Merkel B.J."/>
            <person name="Hornburger P."/>
            <person name="Mueller R.-W."/>
            <person name="Bruemmer F."/>
            <person name="Labrenz M."/>
            <person name="Spormann A.M."/>
            <person name="Op Den Camp H."/>
            <person name="Overmann J."/>
            <person name="Amann R."/>
            <person name="Jetten M.S.M."/>
            <person name="Mascher T."/>
            <person name="Medema M.H."/>
            <person name="Devos D.P."/>
            <person name="Kaster A.-K."/>
            <person name="Ovreas L."/>
            <person name="Rohde M."/>
            <person name="Galperin M.Y."/>
            <person name="Jogler C."/>
        </authorList>
    </citation>
    <scope>NUCLEOTIDE SEQUENCE [LARGE SCALE GENOMIC DNA]</scope>
    <source>
        <strain evidence="2 3">Pla52n</strain>
    </source>
</reference>
<sequence precursor="true">MCRTLGIVVALLSVAFTLVRGANAQQADFERPPIDYLNAKVNDPVARLAEKIAAGSVTLEYDEGFGFLKSVLEHLDVPLSSQTLVFSKTSLQLSRISPTRPRALYFNDDVYVGFCQRGDVLEFAATDAKQGATFYTLKQDRDAVPTFVRDKGGCLSCHASSRTQNVPGYLVRSVFPDRSGRPLLGNGTFTTDHTSDFRDRWGGWYVTGRHGSMRHMGNTLCGEDDTDFDRESGANRTDLNDKFSVDAYLTPHSDIVALMVLEHQTQMHNAMAAANYETRQALHQSYQMNELLDRPADHISESAQRRIASSSERVLKHLLMCDEFQLTDSVSGTSGFATDFAERGKKDSRGRSLRDLDLKTRVFQYPCSYLIYSPAFAGLPDEVRLKVLGRLHEILRGDDDSPEYSHLSPTMRRAILEILVDTLPEFDSLHPSGNAS</sequence>
<comment type="caution">
    <text evidence="2">The sequence shown here is derived from an EMBL/GenBank/DDBJ whole genome shotgun (WGS) entry which is preliminary data.</text>
</comment>
<name>A0A5C6ARG9_9BACT</name>
<proteinExistence type="predicted"/>
<dbReference type="Proteomes" id="UP000320176">
    <property type="component" value="Unassembled WGS sequence"/>
</dbReference>
<protein>
    <recommendedName>
        <fullName evidence="4">Cytochrome c domain-containing protein</fullName>
    </recommendedName>
</protein>
<gene>
    <name evidence="2" type="ORF">Pla52n_36050</name>
</gene>
<feature type="chain" id="PRO_5022840288" description="Cytochrome c domain-containing protein" evidence="1">
    <location>
        <begin position="25"/>
        <end position="436"/>
    </location>
</feature>
<dbReference type="AlphaFoldDB" id="A0A5C6ARG9"/>
<evidence type="ECO:0000313" key="2">
    <source>
        <dbReference type="EMBL" id="TWU02555.1"/>
    </source>
</evidence>
<evidence type="ECO:0000256" key="1">
    <source>
        <dbReference type="SAM" id="SignalP"/>
    </source>
</evidence>
<dbReference type="RefSeq" id="WP_231742069.1">
    <property type="nucleotide sequence ID" value="NZ_CP151726.1"/>
</dbReference>